<dbReference type="Pfam" id="PF13175">
    <property type="entry name" value="AAA_15"/>
    <property type="match status" value="1"/>
</dbReference>
<dbReference type="EMBL" id="JAENSR010000003">
    <property type="protein sequence ID" value="MBK3460051.1"/>
    <property type="molecule type" value="Genomic_DNA"/>
</dbReference>
<dbReference type="Proteomes" id="UP000408764">
    <property type="component" value="Unassembled WGS sequence"/>
</dbReference>
<dbReference type="InterPro" id="IPR027417">
    <property type="entry name" value="P-loop_NTPase"/>
</dbReference>
<dbReference type="AlphaFoldDB" id="A0A5P1DG22"/>
<name>A0A5P1DG22_9PSED</name>
<evidence type="ECO:0000313" key="5">
    <source>
        <dbReference type="Proteomes" id="UP000620382"/>
    </source>
</evidence>
<dbReference type="SUPFAM" id="SSF52540">
    <property type="entry name" value="P-loop containing nucleoside triphosphate hydrolases"/>
    <property type="match status" value="1"/>
</dbReference>
<reference evidence="2 5" key="2">
    <citation type="submission" date="2021-01" db="EMBL/GenBank/DDBJ databases">
        <title>Antibiotic resistance and phylogeny of Pseudomonas spp. isolated over three decades from chicken meat in the Norwegian food chain.</title>
        <authorList>
            <person name="Moen B."/>
        </authorList>
    </citation>
    <scope>NUCLEOTIDE SEQUENCE [LARGE SCALE GENOMIC DNA]</scope>
    <source>
        <strain evidence="2 5">MF6766</strain>
    </source>
</reference>
<protein>
    <submittedName>
        <fullName evidence="3">AAA family ATPase</fullName>
    </submittedName>
</protein>
<evidence type="ECO:0000313" key="2">
    <source>
        <dbReference type="EMBL" id="MBK3460051.1"/>
    </source>
</evidence>
<dbReference type="Gene3D" id="3.40.50.300">
    <property type="entry name" value="P-loop containing nucleotide triphosphate hydrolases"/>
    <property type="match status" value="1"/>
</dbReference>
<evidence type="ECO:0000313" key="4">
    <source>
        <dbReference type="Proteomes" id="UP000408764"/>
    </source>
</evidence>
<dbReference type="RefSeq" id="WP_153872241.1">
    <property type="nucleotide sequence ID" value="NZ_JAEKCT010000010.1"/>
</dbReference>
<reference evidence="3 4" key="1">
    <citation type="submission" date="2019-08" db="EMBL/GenBank/DDBJ databases">
        <title>Pseudomonas haemolytica sp. nov. isolated from raw milk and skim milk concentrate.</title>
        <authorList>
            <person name="Hofmann K."/>
            <person name="Huptas C."/>
            <person name="Doll E."/>
            <person name="Scherer S."/>
            <person name="Wenning M."/>
        </authorList>
    </citation>
    <scope>NUCLEOTIDE SEQUENCE [LARGE SCALE GENOMIC DNA]</scope>
    <source>
        <strain evidence="3 4">DSM 108987</strain>
    </source>
</reference>
<dbReference type="InterPro" id="IPR051396">
    <property type="entry name" value="Bact_Antivir_Def_Nuclease"/>
</dbReference>
<dbReference type="PANTHER" id="PTHR43581">
    <property type="entry name" value="ATP/GTP PHOSPHATASE"/>
    <property type="match status" value="1"/>
</dbReference>
<dbReference type="Proteomes" id="UP000620382">
    <property type="component" value="Unassembled WGS sequence"/>
</dbReference>
<dbReference type="PANTHER" id="PTHR43581:SF4">
    <property type="entry name" value="ATP_GTP PHOSPHATASE"/>
    <property type="match status" value="1"/>
</dbReference>
<accession>A0A5P1DG22</accession>
<dbReference type="EMBL" id="VOIW01000006">
    <property type="protein sequence ID" value="MRJ39455.1"/>
    <property type="molecule type" value="Genomic_DNA"/>
</dbReference>
<feature type="domain" description="Endonuclease GajA/Old nuclease/RecF-like AAA" evidence="1">
    <location>
        <begin position="314"/>
        <end position="407"/>
    </location>
</feature>
<keyword evidence="5" id="KW-1185">Reference proteome</keyword>
<comment type="caution">
    <text evidence="3">The sequence shown here is derived from an EMBL/GenBank/DDBJ whole genome shotgun (WGS) entry which is preliminary data.</text>
</comment>
<sequence>MQINKLIAVKTGANKFEFENPESLKWNGFFDVDTIRLILGNNGSGKTALLCDIASCISSPRSLDRREVYDARKPSSEKLSDQELENIGVIYFSPVPYRRRLPFRHRFSDASPQFGKVENFGRVEQFYQVASDLALNSRLRAEVGYEFELFKTILVPSLISMSRVDGFATDASVMKFLSDYDKIEKRRKSVSSNYYESERLSSRIEGLLDTCVLRLEHHVCSKLPTDQERVVLAALTEVTKKVIDPHRVGRFFFNFYGLVHDPSYKKDEELFELLNVTYRTTRNYISARQEGGVRTHPRSYSFAIRSAKEAKDIKKTKAAVEVRWTDQSSGIRALVDQFFLLRRAFATMARKKFNHVLVLIDEGDAYLHLEWQRKYISLLNKFLATVKSEFGMDIVQVVIATHSPVIAGDFPACMVTNLDEKITPQNTFAAPLEDIILNSFGTTAIGEFAANKINELNERLERGDVSALDMLVLESIGDIGIKEALYPAPERPGQ</sequence>
<proteinExistence type="predicted"/>
<organism evidence="3 4">
    <name type="scientific">Pseudomonas haemolytica</name>
    <dbReference type="NCBI Taxonomy" id="2600065"/>
    <lineage>
        <taxon>Bacteria</taxon>
        <taxon>Pseudomonadati</taxon>
        <taxon>Pseudomonadota</taxon>
        <taxon>Gammaproteobacteria</taxon>
        <taxon>Pseudomonadales</taxon>
        <taxon>Pseudomonadaceae</taxon>
        <taxon>Pseudomonas</taxon>
    </lineage>
</organism>
<dbReference type="OrthoDB" id="9815944at2"/>
<gene>
    <name evidence="3" type="ORF">FRT59_21110</name>
    <name evidence="2" type="ORF">JJD71_13365</name>
</gene>
<evidence type="ECO:0000313" key="3">
    <source>
        <dbReference type="EMBL" id="MRJ39455.1"/>
    </source>
</evidence>
<dbReference type="InterPro" id="IPR041685">
    <property type="entry name" value="AAA_GajA/Old/RecF-like"/>
</dbReference>
<evidence type="ECO:0000259" key="1">
    <source>
        <dbReference type="Pfam" id="PF13175"/>
    </source>
</evidence>